<keyword evidence="2" id="KW-1185">Reference proteome</keyword>
<gene>
    <name evidence="1" type="ORF">SAMN04488516_103102</name>
</gene>
<accession>A0A1H0CM19</accession>
<dbReference type="STRING" id="206665.SAMN04488516_103102"/>
<dbReference type="AlphaFoldDB" id="A0A1H0CM19"/>
<evidence type="ECO:0000313" key="1">
    <source>
        <dbReference type="EMBL" id="SDN58914.1"/>
    </source>
</evidence>
<name>A0A1H0CM19_9BACT</name>
<dbReference type="InterPro" id="IPR025529">
    <property type="entry name" value="DUF4416"/>
</dbReference>
<dbReference type="Pfam" id="PF14385">
    <property type="entry name" value="DUF4416"/>
    <property type="match status" value="1"/>
</dbReference>
<sequence length="176" mass="20681">MSTPKIPSPGKIFLSILSAKWEKFWPALLLTLEKKWGKADYLSDLIPFSQTKYYDAELGTPIFRRVLSFSNLIPLDQLVSLKQFTNQLEQLNLQNNNRIFNLDPGIITYERLVLATGKNFTHRIYLKEGIFADLTLIYTKGKWQTLPWTFPDYATHEMQQHLTNIRNIYRQQLQNK</sequence>
<protein>
    <recommendedName>
        <fullName evidence="3">GTP-binding protein</fullName>
    </recommendedName>
</protein>
<evidence type="ECO:0000313" key="2">
    <source>
        <dbReference type="Proteomes" id="UP000199602"/>
    </source>
</evidence>
<proteinExistence type="predicted"/>
<reference evidence="1 2" key="1">
    <citation type="submission" date="2016-10" db="EMBL/GenBank/DDBJ databases">
        <authorList>
            <person name="de Groot N.N."/>
        </authorList>
    </citation>
    <scope>NUCLEOTIDE SEQUENCE [LARGE SCALE GENOMIC DNA]</scope>
    <source>
        <strain evidence="1 2">DSM 15269</strain>
    </source>
</reference>
<organism evidence="1 2">
    <name type="scientific">Desulfonauticus submarinus</name>
    <dbReference type="NCBI Taxonomy" id="206665"/>
    <lineage>
        <taxon>Bacteria</taxon>
        <taxon>Pseudomonadati</taxon>
        <taxon>Thermodesulfobacteriota</taxon>
        <taxon>Desulfovibrionia</taxon>
        <taxon>Desulfovibrionales</taxon>
        <taxon>Desulfonauticaceae</taxon>
        <taxon>Desulfonauticus</taxon>
    </lineage>
</organism>
<evidence type="ECO:0008006" key="3">
    <source>
        <dbReference type="Google" id="ProtNLM"/>
    </source>
</evidence>
<dbReference type="OrthoDB" id="9788989at2"/>
<dbReference type="RefSeq" id="WP_092064261.1">
    <property type="nucleotide sequence ID" value="NZ_FNIN01000003.1"/>
</dbReference>
<dbReference type="EMBL" id="FNIN01000003">
    <property type="protein sequence ID" value="SDN58914.1"/>
    <property type="molecule type" value="Genomic_DNA"/>
</dbReference>
<dbReference type="Proteomes" id="UP000199602">
    <property type="component" value="Unassembled WGS sequence"/>
</dbReference>